<feature type="region of interest" description="Disordered" evidence="1">
    <location>
        <begin position="1"/>
        <end position="255"/>
    </location>
</feature>
<feature type="compositionally biased region" description="Polar residues" evidence="1">
    <location>
        <begin position="245"/>
        <end position="254"/>
    </location>
</feature>
<dbReference type="Pfam" id="PF25273">
    <property type="entry name" value="DUF7869"/>
    <property type="match status" value="1"/>
</dbReference>
<feature type="compositionally biased region" description="Polar residues" evidence="1">
    <location>
        <begin position="46"/>
        <end position="56"/>
    </location>
</feature>
<dbReference type="PANTHER" id="PTHR10773">
    <property type="entry name" value="DNA-DIRECTED RNA POLYMERASES I, II, AND III SUBUNIT RPABC2"/>
    <property type="match status" value="1"/>
</dbReference>
<protein>
    <submittedName>
        <fullName evidence="3">Proline--tRNA ligase</fullName>
    </submittedName>
</protein>
<accession>A0AAE1I380</accession>
<evidence type="ECO:0000313" key="4">
    <source>
        <dbReference type="Proteomes" id="UP001219518"/>
    </source>
</evidence>
<reference evidence="3" key="1">
    <citation type="submission" date="2021-07" db="EMBL/GenBank/DDBJ databases">
        <authorList>
            <person name="Catto M.A."/>
            <person name="Jacobson A."/>
            <person name="Kennedy G."/>
            <person name="Labadie P."/>
            <person name="Hunt B.G."/>
            <person name="Srinivasan R."/>
        </authorList>
    </citation>
    <scope>NUCLEOTIDE SEQUENCE</scope>
    <source>
        <strain evidence="3">PL_HMW_Pooled</strain>
        <tissue evidence="3">Head</tissue>
    </source>
</reference>
<keyword evidence="3" id="KW-0436">Ligase</keyword>
<feature type="compositionally biased region" description="Acidic residues" evidence="1">
    <location>
        <begin position="836"/>
        <end position="856"/>
    </location>
</feature>
<keyword evidence="4" id="KW-1185">Reference proteome</keyword>
<dbReference type="InterPro" id="IPR057191">
    <property type="entry name" value="DUF7869"/>
</dbReference>
<feature type="compositionally biased region" description="Basic and acidic residues" evidence="1">
    <location>
        <begin position="225"/>
        <end position="244"/>
    </location>
</feature>
<proteinExistence type="predicted"/>
<feature type="compositionally biased region" description="Basic and acidic residues" evidence="1">
    <location>
        <begin position="28"/>
        <end position="42"/>
    </location>
</feature>
<comment type="caution">
    <text evidence="3">The sequence shown here is derived from an EMBL/GenBank/DDBJ whole genome shotgun (WGS) entry which is preliminary data.</text>
</comment>
<dbReference type="AlphaFoldDB" id="A0AAE1I380"/>
<evidence type="ECO:0000313" key="3">
    <source>
        <dbReference type="EMBL" id="KAK3932637.1"/>
    </source>
</evidence>
<dbReference type="Proteomes" id="UP001219518">
    <property type="component" value="Unassembled WGS sequence"/>
</dbReference>
<evidence type="ECO:0000256" key="1">
    <source>
        <dbReference type="SAM" id="MobiDB-lite"/>
    </source>
</evidence>
<feature type="region of interest" description="Disordered" evidence="1">
    <location>
        <begin position="833"/>
        <end position="856"/>
    </location>
</feature>
<reference evidence="3" key="2">
    <citation type="journal article" date="2023" name="BMC Genomics">
        <title>Pest status, molecular evolution, and epigenetic factors derived from the genome assembly of Frankliniella fusca, a thysanopteran phytovirus vector.</title>
        <authorList>
            <person name="Catto M.A."/>
            <person name="Labadie P.E."/>
            <person name="Jacobson A.L."/>
            <person name="Kennedy G.G."/>
            <person name="Srinivasan R."/>
            <person name="Hunt B.G."/>
        </authorList>
    </citation>
    <scope>NUCLEOTIDE SEQUENCE</scope>
    <source>
        <strain evidence="3">PL_HMW_Pooled</strain>
    </source>
</reference>
<gene>
    <name evidence="3" type="ORF">KUF71_013711</name>
</gene>
<name>A0AAE1I380_9NEOP</name>
<dbReference type="EMBL" id="JAHWGI010001438">
    <property type="protein sequence ID" value="KAK3932637.1"/>
    <property type="molecule type" value="Genomic_DNA"/>
</dbReference>
<feature type="compositionally biased region" description="Polar residues" evidence="1">
    <location>
        <begin position="113"/>
        <end position="139"/>
    </location>
</feature>
<evidence type="ECO:0000259" key="2">
    <source>
        <dbReference type="Pfam" id="PF25273"/>
    </source>
</evidence>
<dbReference type="PANTHER" id="PTHR10773:SF19">
    <property type="match status" value="1"/>
</dbReference>
<feature type="compositionally biased region" description="Basic and acidic residues" evidence="1">
    <location>
        <begin position="169"/>
        <end position="185"/>
    </location>
</feature>
<sequence>MGGRGMTRSQLKSRKGSVSKSIPAAEVAHTDHVLDVEDENPRSKKNSNSVSFNHITRTPDVRTTKVLLEQNPGRSARGNNSNKSKPVPSAKRSLTFSDENVNPKRQKLDQKRYGNTSRVVPFTESCSPSTASKGASQTVNSSNISSKSNSEENEEEREEHWDYSGSELDTDKEWKPEGGSEHSSEDGLELSGVESVHSTPLRIQDGGLLGITSNENEGDEISSDSETHKKTAKEMRSERKDKRNSGQAYTSTTGKEIAARIRKPVPPCKRRKCHLIISEDTAESIFNEYWEQSSYDKRVNYICNRIESYTVQRRRARNGIGSQPHPKNVSYKYYFDVGGVRHSVCKDTFLCTLGETDRFLRECARKKKTTLSGIAPDDARGKKKPKHSLKVVLKKKILTHINSYPAYVSHYCRRQTKQKYLPHTLNLKIMCEQFNAQQKANAEEYTDVILSEEEDADDADQNAATIERAAASTTVSYSTYRRVFSSLNLKFKVPASDTCSTCDTLKMKIKLTKDDEEKQKLTEKHELHLRRAEAAYSLKRQFKAKAKEDNRVGCLIFDLEQVLPTPSVSTGVAYYLRQLNTYNLTIVDASTNITYCYMWHEGEAARGANQIASALYHHIKCEVPDTVEELYLFSDCCSGQNRNSIVSSMFQVLLSMKPSLKSINHIFLIPGHTRMECDTKRSLIERQKKKTATIDVPRDWYNLVRNTSSSFKVTEMAQKFYNFESLTSKDGPLIMREKKEDGSKMYWTKTVWFQYSEPGLVKVKASYNTTAGFDELNMIRGTAKNRRLQKNWWKSLSKCNPVNKISEEKKKNLMSLMQYVDSEHHEFYQKLVTDPSIDEDHDPDLPSDNEDDIEED</sequence>
<feature type="domain" description="DUF7869" evidence="2">
    <location>
        <begin position="591"/>
        <end position="725"/>
    </location>
</feature>
<organism evidence="3 4">
    <name type="scientific">Frankliniella fusca</name>
    <dbReference type="NCBI Taxonomy" id="407009"/>
    <lineage>
        <taxon>Eukaryota</taxon>
        <taxon>Metazoa</taxon>
        <taxon>Ecdysozoa</taxon>
        <taxon>Arthropoda</taxon>
        <taxon>Hexapoda</taxon>
        <taxon>Insecta</taxon>
        <taxon>Pterygota</taxon>
        <taxon>Neoptera</taxon>
        <taxon>Paraneoptera</taxon>
        <taxon>Thysanoptera</taxon>
        <taxon>Terebrantia</taxon>
        <taxon>Thripoidea</taxon>
        <taxon>Thripidae</taxon>
        <taxon>Frankliniella</taxon>
    </lineage>
</organism>
<dbReference type="GO" id="GO:0016874">
    <property type="term" value="F:ligase activity"/>
    <property type="evidence" value="ECO:0007669"/>
    <property type="project" value="UniProtKB-KW"/>
</dbReference>